<keyword evidence="2" id="KW-1185">Reference proteome</keyword>
<reference evidence="1" key="2">
    <citation type="submission" date="2020-09" db="EMBL/GenBank/DDBJ databases">
        <authorList>
            <person name="Sun Q."/>
            <person name="Kim S."/>
        </authorList>
    </citation>
    <scope>NUCLEOTIDE SEQUENCE</scope>
    <source>
        <strain evidence="1">KCTC 12113</strain>
    </source>
</reference>
<sequence>MINTKIRMEIIEEMKPLMLFKGMWNVQGKNLPGAPIDANQPLHGTQNVTILGNNFLVAHWNYKFVDNEHFGISIIGTDNDSSQPKLHLFDNGGSYRAYDLKIEGNLWTITGETERSTMVFDKEGNTYKEHWEIKLDGKWNPLCERYGTKETVTNKENTI</sequence>
<gene>
    <name evidence="1" type="ORF">GCM10007383_27940</name>
</gene>
<evidence type="ECO:0000313" key="2">
    <source>
        <dbReference type="Proteomes" id="UP000634668"/>
    </source>
</evidence>
<reference evidence="1" key="1">
    <citation type="journal article" date="2014" name="Int. J. Syst. Evol. Microbiol.">
        <title>Complete genome sequence of Corynebacterium casei LMG S-19264T (=DSM 44701T), isolated from a smear-ripened cheese.</title>
        <authorList>
            <consortium name="US DOE Joint Genome Institute (JGI-PGF)"/>
            <person name="Walter F."/>
            <person name="Albersmeier A."/>
            <person name="Kalinowski J."/>
            <person name="Ruckert C."/>
        </authorList>
    </citation>
    <scope>NUCLEOTIDE SEQUENCE</scope>
    <source>
        <strain evidence="1">KCTC 12113</strain>
    </source>
</reference>
<protein>
    <recommendedName>
        <fullName evidence="3">DUF1579 domain-containing protein</fullName>
    </recommendedName>
</protein>
<proteinExistence type="predicted"/>
<organism evidence="1 2">
    <name type="scientific">Arenibacter certesii</name>
    <dbReference type="NCBI Taxonomy" id="228955"/>
    <lineage>
        <taxon>Bacteria</taxon>
        <taxon>Pseudomonadati</taxon>
        <taxon>Bacteroidota</taxon>
        <taxon>Flavobacteriia</taxon>
        <taxon>Flavobacteriales</taxon>
        <taxon>Flavobacteriaceae</taxon>
        <taxon>Arenibacter</taxon>
    </lineage>
</organism>
<comment type="caution">
    <text evidence="1">The sequence shown here is derived from an EMBL/GenBank/DDBJ whole genome shotgun (WGS) entry which is preliminary data.</text>
</comment>
<evidence type="ECO:0008006" key="3">
    <source>
        <dbReference type="Google" id="ProtNLM"/>
    </source>
</evidence>
<dbReference type="EMBL" id="BMWP01000020">
    <property type="protein sequence ID" value="GGW41580.1"/>
    <property type="molecule type" value="Genomic_DNA"/>
</dbReference>
<accession>A0A918J226</accession>
<evidence type="ECO:0000313" key="1">
    <source>
        <dbReference type="EMBL" id="GGW41580.1"/>
    </source>
</evidence>
<dbReference type="Proteomes" id="UP000634668">
    <property type="component" value="Unassembled WGS sequence"/>
</dbReference>
<name>A0A918J226_9FLAO</name>
<dbReference type="AlphaFoldDB" id="A0A918J226"/>